<accession>A0A3N0EHF1</accession>
<feature type="domain" description="Heparinase II/III-like C-terminal" evidence="6">
    <location>
        <begin position="368"/>
        <end position="624"/>
    </location>
</feature>
<feature type="domain" description="Alginate lyase" evidence="5">
    <location>
        <begin position="80"/>
        <end position="294"/>
    </location>
</feature>
<dbReference type="InterPro" id="IPR008397">
    <property type="entry name" value="Alginate_lyase_dom"/>
</dbReference>
<keyword evidence="4 7" id="KW-0456">Lyase</keyword>
<dbReference type="GO" id="GO:0042597">
    <property type="term" value="C:periplasmic space"/>
    <property type="evidence" value="ECO:0007669"/>
    <property type="project" value="UniProtKB-SubCell"/>
</dbReference>
<reference evidence="7 8" key="1">
    <citation type="submission" date="2018-10" db="EMBL/GenBank/DDBJ databases">
        <title>Sinomicrobium pectinilyticum sp. nov., a pectinase-producing bacterium isolated from alkaline and saline soil, and emended description of the genus Sinomicrobium.</title>
        <authorList>
            <person name="Cheng B."/>
            <person name="Li C."/>
            <person name="Lai Q."/>
            <person name="Du M."/>
            <person name="Shao Z."/>
            <person name="Xu P."/>
            <person name="Yang C."/>
        </authorList>
    </citation>
    <scope>NUCLEOTIDE SEQUENCE [LARGE SCALE GENOMIC DNA]</scope>
    <source>
        <strain evidence="7 8">5DNS001</strain>
    </source>
</reference>
<evidence type="ECO:0000256" key="4">
    <source>
        <dbReference type="ARBA" id="ARBA00023239"/>
    </source>
</evidence>
<dbReference type="InterPro" id="IPR008929">
    <property type="entry name" value="Chondroitin_lyas"/>
</dbReference>
<dbReference type="GO" id="GO:0016829">
    <property type="term" value="F:lyase activity"/>
    <property type="evidence" value="ECO:0007669"/>
    <property type="project" value="UniProtKB-KW"/>
</dbReference>
<keyword evidence="2" id="KW-0732">Signal</keyword>
<evidence type="ECO:0000259" key="5">
    <source>
        <dbReference type="Pfam" id="PF05426"/>
    </source>
</evidence>
<evidence type="ECO:0000259" key="6">
    <source>
        <dbReference type="Pfam" id="PF07940"/>
    </source>
</evidence>
<keyword evidence="8" id="KW-1185">Reference proteome</keyword>
<evidence type="ECO:0000256" key="1">
    <source>
        <dbReference type="ARBA" id="ARBA00004418"/>
    </source>
</evidence>
<proteinExistence type="predicted"/>
<evidence type="ECO:0000313" key="8">
    <source>
        <dbReference type="Proteomes" id="UP000267469"/>
    </source>
</evidence>
<dbReference type="Pfam" id="PF05426">
    <property type="entry name" value="Alginate_lyase"/>
    <property type="match status" value="1"/>
</dbReference>
<gene>
    <name evidence="7" type="ORF">ED312_10965</name>
</gene>
<comment type="caution">
    <text evidence="7">The sequence shown here is derived from an EMBL/GenBank/DDBJ whole genome shotgun (WGS) entry which is preliminary data.</text>
</comment>
<dbReference type="Proteomes" id="UP000267469">
    <property type="component" value="Unassembled WGS sequence"/>
</dbReference>
<name>A0A3N0EHF1_SINP1</name>
<sequence length="722" mass="81869">MMFFALVLSAQSASKNNPRLLLSGDTAGAIGRETDNNPLLERSFRYAEQKADAALRHPVEVPVPADPGGGYTHEKHKKNYADIYNAALVFAITKKPEYAEFVKNMLLRYAELYPGLPLHPKRKENHPAGKLFWQGLNEAVWLFYSIQAYDLVKTEIKTKDREIIEKELFRNIAHFISVDSYDTFNKIHNHGTWAVASVGMTGYVLGDRDMTERAVKGSNKDGKTGFLKQLDELFSPDGYYSEGPYYQRYAILPFMVFAEAIEKNQPELKIFGYRDGVLHKAVATLLQLTNQKNEFYPINDAIKDKTYFSEELVFATNIAYERYRDKSLLPVILQYGKVSLSDAGFITAKAASGAENIPYERFSRLIKDGPEGDEGGVALLRMPNTSGTQLDAVFKFASQGMGHGHFDRLGLLLYDGPNEVLQDYGAARFLNVEAKDGGRYLKENKTYAKQSIAHNTLIADETSHYQAKVSEGSKNVPELLFYDFQKDIHIVSAREDHAYKDIKLVRTIAMLTTNEAPEHPFIIDVFQAVSDTPHQYDLNFQYSGQLMRTSFDYTRDNSLTALGTKNGYQHLYKTAQGKPGSGRAVFTWLKDKKFYSITTLTDTDTEVFFTQTGANDPDFNLRSEKGYLVRQPGAGEHVFVSIIEPHGNFDPQLETVQNPDSGIEKLELAYKDKKYLAVTFRFKKQEEYTLVLCHEKTEDNSEHQLTIDNKIIRWKGAYTITK</sequence>
<organism evidence="7 8">
    <name type="scientific">Sinomicrobium pectinilyticum</name>
    <dbReference type="NCBI Taxonomy" id="1084421"/>
    <lineage>
        <taxon>Bacteria</taxon>
        <taxon>Pseudomonadati</taxon>
        <taxon>Bacteroidota</taxon>
        <taxon>Flavobacteriia</taxon>
        <taxon>Flavobacteriales</taxon>
        <taxon>Flavobacteriaceae</taxon>
        <taxon>Sinomicrobium</taxon>
    </lineage>
</organism>
<dbReference type="EMBL" id="RJTM01000074">
    <property type="protein sequence ID" value="RNL87109.1"/>
    <property type="molecule type" value="Genomic_DNA"/>
</dbReference>
<dbReference type="InterPro" id="IPR012480">
    <property type="entry name" value="Hepar_II_III_C"/>
</dbReference>
<evidence type="ECO:0000256" key="2">
    <source>
        <dbReference type="ARBA" id="ARBA00022729"/>
    </source>
</evidence>
<evidence type="ECO:0000313" key="7">
    <source>
        <dbReference type="EMBL" id="RNL87109.1"/>
    </source>
</evidence>
<dbReference type="PANTHER" id="PTHR39210:SF1">
    <property type="entry name" value="HEPARIN-SULFATE LYASE"/>
    <property type="match status" value="1"/>
</dbReference>
<protein>
    <submittedName>
        <fullName evidence="7">Alginate lyase</fullName>
    </submittedName>
</protein>
<dbReference type="AlphaFoldDB" id="A0A3N0EHF1"/>
<dbReference type="SUPFAM" id="SSF48230">
    <property type="entry name" value="Chondroitin AC/alginate lyase"/>
    <property type="match status" value="1"/>
</dbReference>
<comment type="subcellular location">
    <subcellularLocation>
        <location evidence="1">Periplasm</location>
    </subcellularLocation>
</comment>
<dbReference type="Gene3D" id="1.50.10.100">
    <property type="entry name" value="Chondroitin AC/alginate lyase"/>
    <property type="match status" value="1"/>
</dbReference>
<evidence type="ECO:0000256" key="3">
    <source>
        <dbReference type="ARBA" id="ARBA00022764"/>
    </source>
</evidence>
<keyword evidence="3" id="KW-0574">Periplasm</keyword>
<dbReference type="Pfam" id="PF07940">
    <property type="entry name" value="Hepar_II_III_C"/>
    <property type="match status" value="1"/>
</dbReference>
<dbReference type="Gene3D" id="2.70.98.70">
    <property type="match status" value="1"/>
</dbReference>
<dbReference type="PANTHER" id="PTHR39210">
    <property type="entry name" value="HEPARIN-SULFATE LYASE"/>
    <property type="match status" value="1"/>
</dbReference>